<dbReference type="EMBL" id="QJPH01000433">
    <property type="protein sequence ID" value="PZN74281.1"/>
    <property type="molecule type" value="Genomic_DNA"/>
</dbReference>
<dbReference type="SUPFAM" id="SSF52540">
    <property type="entry name" value="P-loop containing nucleoside triphosphate hydrolases"/>
    <property type="match status" value="1"/>
</dbReference>
<evidence type="ECO:0000313" key="1">
    <source>
        <dbReference type="EMBL" id="PZN74281.1"/>
    </source>
</evidence>
<sequence>MGKIHFIGGEKGGVGKSLVSRLVAQYLIDHERPFVGFDTDKSHGSLLRFYTGFASPVIVDSYESLDRVVEASVENPESLVLVDLAAQTHQFLAKWIEDSDLFGLSEALGTELVYWHVMDSGQDSVDLLRNLLNQFGGKFKLVVVLNEIRSDKFNLLANSGERARAEGFGAQFISIGRLQESAMQKIDGQGTSFWAALNPVEKSANGLGLLERQRVKCWLKKAYDEIERIAV</sequence>
<dbReference type="InterPro" id="IPR027417">
    <property type="entry name" value="P-loop_NTPase"/>
</dbReference>
<comment type="caution">
    <text evidence="1">The sequence shown here is derived from an EMBL/GenBank/DDBJ whole genome shotgun (WGS) entry which is preliminary data.</text>
</comment>
<protein>
    <submittedName>
        <fullName evidence="1">Mobilization protein</fullName>
    </submittedName>
</protein>
<dbReference type="Proteomes" id="UP000249396">
    <property type="component" value="Unassembled WGS sequence"/>
</dbReference>
<evidence type="ECO:0000313" key="2">
    <source>
        <dbReference type="Proteomes" id="UP000249396"/>
    </source>
</evidence>
<organism evidence="1 2">
    <name type="scientific">Candidatus Methylumidiphilus alinenensis</name>
    <dbReference type="NCBI Taxonomy" id="2202197"/>
    <lineage>
        <taxon>Bacteria</taxon>
        <taxon>Pseudomonadati</taxon>
        <taxon>Pseudomonadota</taxon>
        <taxon>Gammaproteobacteria</taxon>
        <taxon>Methylococcales</taxon>
        <taxon>Candidatus Methylumidiphilus</taxon>
    </lineage>
</organism>
<dbReference type="AlphaFoldDB" id="A0A2W4QQ29"/>
<accession>A0A2W4QQ29</accession>
<gene>
    <name evidence="1" type="ORF">DM484_21595</name>
</gene>
<reference evidence="1 2" key="1">
    <citation type="journal article" date="2018" name="Aquat. Microb. Ecol.">
        <title>Gammaproteobacterial methanotrophs dominate.</title>
        <authorList>
            <person name="Rissanen A.J."/>
            <person name="Saarenheimo J."/>
            <person name="Tiirola M."/>
            <person name="Peura S."/>
            <person name="Aalto S.L."/>
            <person name="Karvinen A."/>
            <person name="Nykanen H."/>
        </authorList>
    </citation>
    <scope>NUCLEOTIDE SEQUENCE [LARGE SCALE GENOMIC DNA]</scope>
    <source>
        <strain evidence="1">AMbin10</strain>
    </source>
</reference>
<dbReference type="Gene3D" id="3.40.50.300">
    <property type="entry name" value="P-loop containing nucleotide triphosphate hydrolases"/>
    <property type="match status" value="1"/>
</dbReference>
<name>A0A2W4QQ29_9GAMM</name>
<proteinExistence type="predicted"/>